<evidence type="ECO:0008006" key="4">
    <source>
        <dbReference type="Google" id="ProtNLM"/>
    </source>
</evidence>
<sequence>MTGQAARPLAIRALLRFPTTTAVLAPYLLVILPLALWNDTPGTDFILMTAALAAGGAFAVEGALATIALTERSLGPQGGTAPRRGSVRSAAPSLRWDGERVAVVARVVAVVSIVANVGAPALGASTLQTQVAGDVAGGFAGALTPFNAWGQVALALCITAHFLTGMTRPETLTWVGALLAAQVAAAWISNITVQLGSLTVLVVALFLMTRLVRPTITLTGVAVVAAAWPTVFAIRNALRLQNGIDVDESATAAADRLRFDEQVVRAREFGAGHDLGQPDFWQALRYGLVPRILDPSRPPISSGSAVNEFLGGTSTSAYTFLPVATVWFFWGALAVVLVYASAAMAVCALRPWRSVEVRPVAMVLFVLLIGGPLSMLATPPDSFIKLLQTLVATAPVLLVLQVWARVRVELPVEEPHPHPHPHPHPSLEPAR</sequence>
<reference evidence="2 3" key="1">
    <citation type="submission" date="2023-06" db="EMBL/GenBank/DDBJ databases">
        <authorList>
            <person name="Feng G."/>
            <person name="Li J."/>
            <person name="Zhu H."/>
        </authorList>
    </citation>
    <scope>NUCLEOTIDE SEQUENCE [LARGE SCALE GENOMIC DNA]</scope>
    <source>
        <strain evidence="2 3">RHCJP20</strain>
    </source>
</reference>
<keyword evidence="1" id="KW-0812">Transmembrane</keyword>
<feature type="transmembrane region" description="Helical" evidence="1">
    <location>
        <begin position="21"/>
        <end position="39"/>
    </location>
</feature>
<proteinExistence type="predicted"/>
<feature type="transmembrane region" description="Helical" evidence="1">
    <location>
        <begin position="219"/>
        <end position="238"/>
    </location>
</feature>
<accession>A0ABT7TK16</accession>
<keyword evidence="3" id="KW-1185">Reference proteome</keyword>
<evidence type="ECO:0000313" key="3">
    <source>
        <dbReference type="Proteomes" id="UP001235720"/>
    </source>
</evidence>
<feature type="transmembrane region" description="Helical" evidence="1">
    <location>
        <begin position="327"/>
        <end position="348"/>
    </location>
</feature>
<keyword evidence="1" id="KW-0472">Membrane</keyword>
<organism evidence="2 3">
    <name type="scientific">Curtobacterium subtropicum</name>
    <dbReference type="NCBI Taxonomy" id="3055138"/>
    <lineage>
        <taxon>Bacteria</taxon>
        <taxon>Bacillati</taxon>
        <taxon>Actinomycetota</taxon>
        <taxon>Actinomycetes</taxon>
        <taxon>Micrococcales</taxon>
        <taxon>Microbacteriaceae</taxon>
        <taxon>Curtobacterium</taxon>
    </lineage>
</organism>
<dbReference type="EMBL" id="JAUCMM010000017">
    <property type="protein sequence ID" value="MDM7889928.1"/>
    <property type="molecule type" value="Genomic_DNA"/>
</dbReference>
<dbReference type="RefSeq" id="WP_289471458.1">
    <property type="nucleotide sequence ID" value="NZ_JAUCMM010000017.1"/>
</dbReference>
<keyword evidence="1" id="KW-1133">Transmembrane helix</keyword>
<name>A0ABT7TK16_9MICO</name>
<gene>
    <name evidence="2" type="ORF">QUG98_15855</name>
</gene>
<feature type="transmembrane region" description="Helical" evidence="1">
    <location>
        <begin position="45"/>
        <end position="69"/>
    </location>
</feature>
<protein>
    <recommendedName>
        <fullName evidence="4">Oligosaccharide repeat unit polymerase</fullName>
    </recommendedName>
</protein>
<evidence type="ECO:0000313" key="2">
    <source>
        <dbReference type="EMBL" id="MDM7889928.1"/>
    </source>
</evidence>
<dbReference type="Proteomes" id="UP001235720">
    <property type="component" value="Unassembled WGS sequence"/>
</dbReference>
<evidence type="ECO:0000256" key="1">
    <source>
        <dbReference type="SAM" id="Phobius"/>
    </source>
</evidence>
<feature type="transmembrane region" description="Helical" evidence="1">
    <location>
        <begin position="360"/>
        <end position="377"/>
    </location>
</feature>
<feature type="transmembrane region" description="Helical" evidence="1">
    <location>
        <begin position="103"/>
        <end position="126"/>
    </location>
</feature>
<comment type="caution">
    <text evidence="2">The sequence shown here is derived from an EMBL/GenBank/DDBJ whole genome shotgun (WGS) entry which is preliminary data.</text>
</comment>